<sequence length="187" mass="20919">MLSQFLQDIWNILRLRYRAPEEYFYSLPVMAAVLLMLGLINAAAMEPLFGGGTAAVVFSVLLVTLKWLLLARAMRAVLRYYGAPPLPLWGFTLASEAANIPILAVLYIPQLAPVGLFWQVWAFWVQALGFMKMGNAAGWKVMLGYVVYFLATLFLGTVLLTLFMQAGWMDAETLRFRLESLMKAANG</sequence>
<dbReference type="EMBL" id="CP022278">
    <property type="protein sequence ID" value="ASK26965.1"/>
    <property type="molecule type" value="Genomic_DNA"/>
</dbReference>
<gene>
    <name evidence="1" type="ORF">BG910_03720</name>
</gene>
<dbReference type="RefSeq" id="WP_089035685.1">
    <property type="nucleotide sequence ID" value="NZ_CP022278.1"/>
</dbReference>
<keyword evidence="2" id="KW-1185">Reference proteome</keyword>
<organism evidence="1 2">
    <name type="scientific">Neisseria chenwenguii</name>
    <dbReference type="NCBI Taxonomy" id="1853278"/>
    <lineage>
        <taxon>Bacteria</taxon>
        <taxon>Pseudomonadati</taxon>
        <taxon>Pseudomonadota</taxon>
        <taxon>Betaproteobacteria</taxon>
        <taxon>Neisseriales</taxon>
        <taxon>Neisseriaceae</taxon>
        <taxon>Neisseria</taxon>
    </lineage>
</organism>
<dbReference type="KEGG" id="nei:BG910_03720"/>
<name>A0A220S179_9NEIS</name>
<accession>A0A220S179</accession>
<evidence type="ECO:0000313" key="1">
    <source>
        <dbReference type="EMBL" id="ASK26965.1"/>
    </source>
</evidence>
<dbReference type="AlphaFoldDB" id="A0A220S179"/>
<dbReference type="OrthoDB" id="8607024at2"/>
<reference evidence="1 2" key="1">
    <citation type="submission" date="2017-06" db="EMBL/GenBank/DDBJ databases">
        <title>Neisseria chenwenguii sp. nov., isolated from the intestinal contents of Tibetan Plateau Pika in Yushu, Qinghai Province, China.</title>
        <authorList>
            <person name="Zhang G."/>
        </authorList>
    </citation>
    <scope>NUCLEOTIDE SEQUENCE [LARGE SCALE GENOMIC DNA]</scope>
    <source>
        <strain evidence="1 2">10023</strain>
    </source>
</reference>
<dbReference type="Proteomes" id="UP000198238">
    <property type="component" value="Chromosome"/>
</dbReference>
<protein>
    <submittedName>
        <fullName evidence="1">Uncharacterized protein</fullName>
    </submittedName>
</protein>
<evidence type="ECO:0000313" key="2">
    <source>
        <dbReference type="Proteomes" id="UP000198238"/>
    </source>
</evidence>
<proteinExistence type="predicted"/>